<dbReference type="EMBL" id="JAKKPZ010000004">
    <property type="protein sequence ID" value="KAI1721987.1"/>
    <property type="molecule type" value="Genomic_DNA"/>
</dbReference>
<dbReference type="PANTHER" id="PTHR21274">
    <property type="entry name" value="MECKELIN"/>
    <property type="match status" value="1"/>
</dbReference>
<dbReference type="Pfam" id="PF09773">
    <property type="entry name" value="Meckelin"/>
    <property type="match status" value="1"/>
</dbReference>
<evidence type="ECO:0000313" key="2">
    <source>
        <dbReference type="Proteomes" id="UP001201812"/>
    </source>
</evidence>
<dbReference type="InterPro" id="IPR019170">
    <property type="entry name" value="Meckelin"/>
</dbReference>
<comment type="caution">
    <text evidence="1">The sequence shown here is derived from an EMBL/GenBank/DDBJ whole genome shotgun (WGS) entry which is preliminary data.</text>
</comment>
<dbReference type="Proteomes" id="UP001201812">
    <property type="component" value="Unassembled WGS sequence"/>
</dbReference>
<proteinExistence type="predicted"/>
<evidence type="ECO:0000313" key="1">
    <source>
        <dbReference type="EMBL" id="KAI1721987.1"/>
    </source>
</evidence>
<gene>
    <name evidence="1" type="ORF">DdX_04279</name>
</gene>
<accession>A0AAD4RB00</accession>
<dbReference type="GO" id="GO:0060271">
    <property type="term" value="P:cilium assembly"/>
    <property type="evidence" value="ECO:0007669"/>
    <property type="project" value="InterPro"/>
</dbReference>
<sequence>MSLRSSMHAVNLRQSGHTDRTTAKIENTAKVYFEINQFLKDVIDHVDPNCDYIISDARLIEEVVGVELTDTTKVGNFVRDPSEMAYSMAFLYGNEWAHMSFEMLLFCLLDLFTHSRILAAAVTYAFSAIARKGAKIFFTNNLIKSSLVDHRFLI</sequence>
<dbReference type="AlphaFoldDB" id="A0AAD4RB00"/>
<protein>
    <submittedName>
        <fullName evidence="1">Meckelin (Transmembrane protein 67) domain-containing protein</fullName>
    </submittedName>
</protein>
<keyword evidence="2" id="KW-1185">Reference proteome</keyword>
<dbReference type="PANTHER" id="PTHR21274:SF0">
    <property type="entry name" value="MECKELIN"/>
    <property type="match status" value="1"/>
</dbReference>
<organism evidence="1 2">
    <name type="scientific">Ditylenchus destructor</name>
    <dbReference type="NCBI Taxonomy" id="166010"/>
    <lineage>
        <taxon>Eukaryota</taxon>
        <taxon>Metazoa</taxon>
        <taxon>Ecdysozoa</taxon>
        <taxon>Nematoda</taxon>
        <taxon>Chromadorea</taxon>
        <taxon>Rhabditida</taxon>
        <taxon>Tylenchina</taxon>
        <taxon>Tylenchomorpha</taxon>
        <taxon>Sphaerularioidea</taxon>
        <taxon>Anguinidae</taxon>
        <taxon>Anguininae</taxon>
        <taxon>Ditylenchus</taxon>
    </lineage>
</organism>
<dbReference type="GO" id="GO:0036038">
    <property type="term" value="C:MKS complex"/>
    <property type="evidence" value="ECO:0007669"/>
    <property type="project" value="InterPro"/>
</dbReference>
<reference evidence="1" key="1">
    <citation type="submission" date="2022-01" db="EMBL/GenBank/DDBJ databases">
        <title>Genome Sequence Resource for Two Populations of Ditylenchus destructor, the Migratory Endoparasitic Phytonematode.</title>
        <authorList>
            <person name="Zhang H."/>
            <person name="Lin R."/>
            <person name="Xie B."/>
        </authorList>
    </citation>
    <scope>NUCLEOTIDE SEQUENCE</scope>
    <source>
        <strain evidence="1">BazhouSP</strain>
    </source>
</reference>
<name>A0AAD4RB00_9BILA</name>